<dbReference type="OrthoDB" id="2789670at2759"/>
<keyword evidence="9 14" id="KW-0560">Oxidoreductase</keyword>
<evidence type="ECO:0000256" key="1">
    <source>
        <dbReference type="ARBA" id="ARBA00001971"/>
    </source>
</evidence>
<dbReference type="CDD" id="cd11065">
    <property type="entry name" value="CYP64-like"/>
    <property type="match status" value="1"/>
</dbReference>
<dbReference type="PRINTS" id="PR00463">
    <property type="entry name" value="EP450I"/>
</dbReference>
<evidence type="ECO:0000256" key="7">
    <source>
        <dbReference type="ARBA" id="ARBA00022723"/>
    </source>
</evidence>
<dbReference type="InterPro" id="IPR050364">
    <property type="entry name" value="Cytochrome_P450_fung"/>
</dbReference>
<reference evidence="16 17" key="1">
    <citation type="submission" date="2018-02" db="EMBL/GenBank/DDBJ databases">
        <title>Genome sequence of the basidiomycete white-rot fungus Phlebia centrifuga.</title>
        <authorList>
            <person name="Granchi Z."/>
            <person name="Peng M."/>
            <person name="de Vries R.P."/>
            <person name="Hilden K."/>
            <person name="Makela M.R."/>
            <person name="Grigoriev I."/>
            <person name="Riley R."/>
        </authorList>
    </citation>
    <scope>NUCLEOTIDE SEQUENCE [LARGE SCALE GENOMIC DNA]</scope>
    <source>
        <strain evidence="16 17">FBCC195</strain>
    </source>
</reference>
<gene>
    <name evidence="16" type="ORF">PHLCEN_2v2620</name>
</gene>
<dbReference type="GO" id="GO:0020037">
    <property type="term" value="F:heme binding"/>
    <property type="evidence" value="ECO:0007669"/>
    <property type="project" value="InterPro"/>
</dbReference>
<dbReference type="GO" id="GO:0005506">
    <property type="term" value="F:iron ion binding"/>
    <property type="evidence" value="ECO:0007669"/>
    <property type="project" value="InterPro"/>
</dbReference>
<comment type="pathway">
    <text evidence="3">Secondary metabolite biosynthesis.</text>
</comment>
<dbReference type="PANTHER" id="PTHR46300:SF7">
    <property type="entry name" value="P450, PUTATIVE (EUROFUNG)-RELATED"/>
    <property type="match status" value="1"/>
</dbReference>
<feature type="binding site" description="axial binding residue" evidence="13">
    <location>
        <position position="433"/>
    </location>
    <ligand>
        <name>heme</name>
        <dbReference type="ChEBI" id="CHEBI:30413"/>
    </ligand>
    <ligandPart>
        <name>Fe</name>
        <dbReference type="ChEBI" id="CHEBI:18248"/>
    </ligandPart>
</feature>
<dbReference type="GO" id="GO:0016705">
    <property type="term" value="F:oxidoreductase activity, acting on paired donors, with incorporation or reduction of molecular oxygen"/>
    <property type="evidence" value="ECO:0007669"/>
    <property type="project" value="InterPro"/>
</dbReference>
<comment type="subcellular location">
    <subcellularLocation>
        <location evidence="2">Membrane</location>
        <topology evidence="2">Single-pass membrane protein</topology>
    </subcellularLocation>
</comment>
<keyword evidence="11 14" id="KW-0503">Monooxygenase</keyword>
<dbReference type="EMBL" id="MLYV02000245">
    <property type="protein sequence ID" value="PSS29889.1"/>
    <property type="molecule type" value="Genomic_DNA"/>
</dbReference>
<protein>
    <recommendedName>
        <fullName evidence="18">Cytochrome P450</fullName>
    </recommendedName>
</protein>
<accession>A0A2R6RIP2</accession>
<evidence type="ECO:0008006" key="18">
    <source>
        <dbReference type="Google" id="ProtNLM"/>
    </source>
</evidence>
<keyword evidence="12" id="KW-0472">Membrane</keyword>
<evidence type="ECO:0000313" key="17">
    <source>
        <dbReference type="Proteomes" id="UP000186601"/>
    </source>
</evidence>
<dbReference type="GO" id="GO:0004497">
    <property type="term" value="F:monooxygenase activity"/>
    <property type="evidence" value="ECO:0007669"/>
    <property type="project" value="UniProtKB-KW"/>
</dbReference>
<sequence length="502" mass="56437">MNTLDYALAALAVFLCLKVWKRSTAARGAPLPPGPKPLPIIGNLRDKPASHEWLTYSEWKRQYGPIVYVRMLHEDVIIINEHKLALEILEKNSTVYADRPPGQTMIDMIGWTNGVAFSPHGDRHRQYRKLLAGRLSPTATKQSFELQQSTAKSLLRELLDHPEDFQERIRDTLGNSLVTLTFGENILPRDFNYIERADDAHGKFSLAGTPYAFAVDFVPFLKYIPSWFPGMKWKRDAEAWRAELLELVRVPYELVKAKMAQGTAGPSYVAKCLETMGELTAKTESTIMWTAASLYTGGSDTTATSLTTFFLVMILFPDVQAKAQEEIDRVVGTDRLPTHDDRASLPYINALVKELLRWRQVTPLGITHCAREDKIVEGYFIPKGASVIANIWEMLHDENIYKDPFSFKPERFLGPDAEPDYGNLPFGFGRRICPGMHLADASLFVYTATILASFNIGKPKDKEGNFIEQDVEYSTGIVSVPGPFSCTIKPRSPTALANIMRD</sequence>
<dbReference type="InterPro" id="IPR017972">
    <property type="entry name" value="Cyt_P450_CS"/>
</dbReference>
<evidence type="ECO:0000256" key="14">
    <source>
        <dbReference type="RuleBase" id="RU000461"/>
    </source>
</evidence>
<evidence type="ECO:0000256" key="10">
    <source>
        <dbReference type="ARBA" id="ARBA00023004"/>
    </source>
</evidence>
<evidence type="ECO:0000256" key="13">
    <source>
        <dbReference type="PIRSR" id="PIRSR602401-1"/>
    </source>
</evidence>
<dbReference type="PRINTS" id="PR00385">
    <property type="entry name" value="P450"/>
</dbReference>
<proteinExistence type="inferred from homology"/>
<evidence type="ECO:0000256" key="3">
    <source>
        <dbReference type="ARBA" id="ARBA00005179"/>
    </source>
</evidence>
<dbReference type="PANTHER" id="PTHR46300">
    <property type="entry name" value="P450, PUTATIVE (EUROFUNG)-RELATED-RELATED"/>
    <property type="match status" value="1"/>
</dbReference>
<keyword evidence="15" id="KW-0732">Signal</keyword>
<dbReference type="Proteomes" id="UP000186601">
    <property type="component" value="Unassembled WGS sequence"/>
</dbReference>
<organism evidence="16 17">
    <name type="scientific">Hermanssonia centrifuga</name>
    <dbReference type="NCBI Taxonomy" id="98765"/>
    <lineage>
        <taxon>Eukaryota</taxon>
        <taxon>Fungi</taxon>
        <taxon>Dikarya</taxon>
        <taxon>Basidiomycota</taxon>
        <taxon>Agaricomycotina</taxon>
        <taxon>Agaricomycetes</taxon>
        <taxon>Polyporales</taxon>
        <taxon>Meruliaceae</taxon>
        <taxon>Hermanssonia</taxon>
    </lineage>
</organism>
<feature type="chain" id="PRO_5015348490" description="Cytochrome P450" evidence="15">
    <location>
        <begin position="26"/>
        <end position="502"/>
    </location>
</feature>
<keyword evidence="7 13" id="KW-0479">Metal-binding</keyword>
<evidence type="ECO:0000256" key="2">
    <source>
        <dbReference type="ARBA" id="ARBA00004167"/>
    </source>
</evidence>
<comment type="cofactor">
    <cofactor evidence="1 13">
        <name>heme</name>
        <dbReference type="ChEBI" id="CHEBI:30413"/>
    </cofactor>
</comment>
<evidence type="ECO:0000256" key="9">
    <source>
        <dbReference type="ARBA" id="ARBA00023002"/>
    </source>
</evidence>
<feature type="signal peptide" evidence="15">
    <location>
        <begin position="1"/>
        <end position="25"/>
    </location>
</feature>
<evidence type="ECO:0000256" key="6">
    <source>
        <dbReference type="ARBA" id="ARBA00022692"/>
    </source>
</evidence>
<evidence type="ECO:0000256" key="5">
    <source>
        <dbReference type="ARBA" id="ARBA00022617"/>
    </source>
</evidence>
<dbReference type="InterPro" id="IPR002401">
    <property type="entry name" value="Cyt_P450_E_grp-I"/>
</dbReference>
<dbReference type="Pfam" id="PF00067">
    <property type="entry name" value="p450"/>
    <property type="match status" value="1"/>
</dbReference>
<dbReference type="InterPro" id="IPR036396">
    <property type="entry name" value="Cyt_P450_sf"/>
</dbReference>
<evidence type="ECO:0000256" key="12">
    <source>
        <dbReference type="ARBA" id="ARBA00023136"/>
    </source>
</evidence>
<comment type="similarity">
    <text evidence="4 14">Belongs to the cytochrome P450 family.</text>
</comment>
<keyword evidence="5 13" id="KW-0349">Heme</keyword>
<evidence type="ECO:0000256" key="8">
    <source>
        <dbReference type="ARBA" id="ARBA00022989"/>
    </source>
</evidence>
<comment type="caution">
    <text evidence="16">The sequence shown here is derived from an EMBL/GenBank/DDBJ whole genome shotgun (WGS) entry which is preliminary data.</text>
</comment>
<evidence type="ECO:0000313" key="16">
    <source>
        <dbReference type="EMBL" id="PSS29889.1"/>
    </source>
</evidence>
<name>A0A2R6RIP2_9APHY</name>
<dbReference type="InterPro" id="IPR001128">
    <property type="entry name" value="Cyt_P450"/>
</dbReference>
<dbReference type="AlphaFoldDB" id="A0A2R6RIP2"/>
<dbReference type="STRING" id="98765.A0A2R6RIP2"/>
<dbReference type="Gene3D" id="1.10.630.10">
    <property type="entry name" value="Cytochrome P450"/>
    <property type="match status" value="1"/>
</dbReference>
<keyword evidence="10 13" id="KW-0408">Iron</keyword>
<evidence type="ECO:0000256" key="11">
    <source>
        <dbReference type="ARBA" id="ARBA00023033"/>
    </source>
</evidence>
<dbReference type="SUPFAM" id="SSF48264">
    <property type="entry name" value="Cytochrome P450"/>
    <property type="match status" value="1"/>
</dbReference>
<evidence type="ECO:0000256" key="15">
    <source>
        <dbReference type="SAM" id="SignalP"/>
    </source>
</evidence>
<keyword evidence="6" id="KW-0812">Transmembrane</keyword>
<dbReference type="GO" id="GO:0016020">
    <property type="term" value="C:membrane"/>
    <property type="evidence" value="ECO:0007669"/>
    <property type="project" value="UniProtKB-SubCell"/>
</dbReference>
<keyword evidence="8" id="KW-1133">Transmembrane helix</keyword>
<keyword evidence="17" id="KW-1185">Reference proteome</keyword>
<evidence type="ECO:0000256" key="4">
    <source>
        <dbReference type="ARBA" id="ARBA00010617"/>
    </source>
</evidence>
<dbReference type="PROSITE" id="PS00086">
    <property type="entry name" value="CYTOCHROME_P450"/>
    <property type="match status" value="1"/>
</dbReference>